<name>A0A0M1N330_9BACL</name>
<comment type="caution">
    <text evidence="1">The sequence shown here is derived from an EMBL/GenBank/DDBJ whole genome shotgun (WGS) entry which is preliminary data.</text>
</comment>
<organism evidence="1 2">
    <name type="scientific">Paenibacillus solani</name>
    <dbReference type="NCBI Taxonomy" id="1705565"/>
    <lineage>
        <taxon>Bacteria</taxon>
        <taxon>Bacillati</taxon>
        <taxon>Bacillota</taxon>
        <taxon>Bacilli</taxon>
        <taxon>Bacillales</taxon>
        <taxon>Paenibacillaceae</taxon>
        <taxon>Paenibacillus</taxon>
    </lineage>
</organism>
<dbReference type="RefSeq" id="WP_054404486.1">
    <property type="nucleotide sequence ID" value="NZ_LIUT01000006.1"/>
</dbReference>
<keyword evidence="2" id="KW-1185">Reference proteome</keyword>
<evidence type="ECO:0000313" key="1">
    <source>
        <dbReference type="EMBL" id="KOR76592.1"/>
    </source>
</evidence>
<evidence type="ECO:0000313" key="2">
    <source>
        <dbReference type="Proteomes" id="UP000036932"/>
    </source>
</evidence>
<dbReference type="PATRIC" id="fig|1705565.3.peg.468"/>
<dbReference type="EMBL" id="LIUT01000006">
    <property type="protein sequence ID" value="KOR76592.1"/>
    <property type="molecule type" value="Genomic_DNA"/>
</dbReference>
<sequence>MSAAIRECVEQDYVIEHVKKHFPCTVLWCEGRACLEYNSEEELAQISEHVKANFDKELLDVFFTAIESLPLDD</sequence>
<gene>
    <name evidence="1" type="ORF">AM231_21775</name>
</gene>
<protein>
    <submittedName>
        <fullName evidence="1">Uncharacterized protein</fullName>
    </submittedName>
</protein>
<dbReference type="OrthoDB" id="2646757at2"/>
<accession>A0A0M1N330</accession>
<dbReference type="Proteomes" id="UP000036932">
    <property type="component" value="Unassembled WGS sequence"/>
</dbReference>
<proteinExistence type="predicted"/>
<reference evidence="2" key="1">
    <citation type="submission" date="2015-08" db="EMBL/GenBank/DDBJ databases">
        <title>Genome sequencing project for genomic taxonomy and phylogenomics of Bacillus-like bacteria.</title>
        <authorList>
            <person name="Liu B."/>
            <person name="Wang J."/>
            <person name="Zhu Y."/>
            <person name="Liu G."/>
            <person name="Chen Q."/>
            <person name="Chen Z."/>
            <person name="Lan J."/>
            <person name="Che J."/>
            <person name="Ge C."/>
            <person name="Shi H."/>
            <person name="Pan Z."/>
            <person name="Liu X."/>
        </authorList>
    </citation>
    <scope>NUCLEOTIDE SEQUENCE [LARGE SCALE GENOMIC DNA]</scope>
    <source>
        <strain evidence="2">FJAT-22460</strain>
    </source>
</reference>
<dbReference type="AlphaFoldDB" id="A0A0M1N330"/>